<feature type="compositionally biased region" description="Polar residues" evidence="7">
    <location>
        <begin position="30"/>
        <end position="40"/>
    </location>
</feature>
<proteinExistence type="inferred from homology"/>
<evidence type="ECO:0000256" key="3">
    <source>
        <dbReference type="ARBA" id="ARBA00022478"/>
    </source>
</evidence>
<dbReference type="STRING" id="1890364.A0A2P6MXC9"/>
<dbReference type="InterPro" id="IPR000722">
    <property type="entry name" value="RNA_pol_asu"/>
</dbReference>
<keyword evidence="10" id="KW-1185">Reference proteome</keyword>
<dbReference type="Gene3D" id="6.10.250.2940">
    <property type="match status" value="1"/>
</dbReference>
<evidence type="ECO:0000256" key="6">
    <source>
        <dbReference type="ARBA" id="ARBA00023163"/>
    </source>
</evidence>
<dbReference type="GO" id="GO:0006351">
    <property type="term" value="P:DNA-templated transcription"/>
    <property type="evidence" value="ECO:0007669"/>
    <property type="project" value="InterPro"/>
</dbReference>
<comment type="caution">
    <text evidence="9">The sequence shown here is derived from an EMBL/GenBank/DDBJ whole genome shotgun (WGS) entry which is preliminary data.</text>
</comment>
<keyword evidence="6" id="KW-0804">Transcription</keyword>
<dbReference type="PANTHER" id="PTHR19376">
    <property type="entry name" value="DNA-DIRECTED RNA POLYMERASE"/>
    <property type="match status" value="1"/>
</dbReference>
<dbReference type="InterPro" id="IPR045867">
    <property type="entry name" value="DNA-dir_RpoC_beta_prime"/>
</dbReference>
<dbReference type="EMBL" id="MDYQ01000335">
    <property type="protein sequence ID" value="PRP76343.1"/>
    <property type="molecule type" value="Genomic_DNA"/>
</dbReference>
<feature type="domain" description="RNA polymerase N-terminal" evidence="8">
    <location>
        <begin position="370"/>
        <end position="559"/>
    </location>
</feature>
<evidence type="ECO:0000313" key="10">
    <source>
        <dbReference type="Proteomes" id="UP000241769"/>
    </source>
</evidence>
<dbReference type="GO" id="GO:0003899">
    <property type="term" value="F:DNA-directed RNA polymerase activity"/>
    <property type="evidence" value="ECO:0007669"/>
    <property type="project" value="UniProtKB-EC"/>
</dbReference>
<dbReference type="EC" id="2.7.7.6" evidence="2"/>
<evidence type="ECO:0000256" key="7">
    <source>
        <dbReference type="SAM" id="MobiDB-lite"/>
    </source>
</evidence>
<sequence length="792" mass="90329">MHASREWTIFYVPDVLKVRRGPNTRDHPLTPTQLMSQPNVGSRGINRPPKTVSRGTSRTNPPFVKRQYVFHANHAEFLLLHKKEPCHYTQADMDYSRGRMCSTLNKVLSSFPRFKWRAHEALIATPDGRNHLFRSEKRCRLRSGLCRERLGHSYQAPDDKNNWKTEKVTRIDPEEGGTYLLLAETKDLDLYLDVMNSDLESIIKDTIPESHLLGSREEWERTSLRTHLVAGRFRRVPLEVLSLPSTSQQLGPHEASRQRGIHLAYDKRNKILACLDFGKRQISDKTLGRRTPCSRLPPGVRHALPFRGAFDEILPPPLDIFLSNTSDRSQIDPHREELRRPSPHQPQITRVIAQASGFAINQHFAPLSNPPRCHRSISIVPGFALLIAGTVGILAAQKESPSGQSQISGAPARIVQEPHPPSTVITADPNLSIDQLGMPRSITLNLTYPGMVTPFNIDRMRTLVANEQRIDLRYIKRAKDIHLEHGYRVDRHIQDGDLVIFNRQPSLHKMSMMGHRIKVMPYSTFRLNLSVTTPYNADFDGDEMNMHVQDALSDHRLFTRRDNFMGKDLGELLCGMIDKKSVGNEEGSLMHVKAQYNELEAQPVATHQESFEEEVNRVLNKARDGAAERRGKENSFGFKGRTLPHFVNHDYGPESRGFFENSYLGGLTPQEFFLHAMGHGLGEDLQVLQPKIISDITEDAQIRATLVREYVTLLQDRKFLRDNIRSGEDSRPLPVNLKRLIWNAQKTFHIDVSRPIELHPIKVIEGVNQPSEKKVITSEFSLFSHVKLTFIR</sequence>
<dbReference type="OrthoDB" id="270392at2759"/>
<dbReference type="Pfam" id="PF00623">
    <property type="entry name" value="RNA_pol_Rpb1_2"/>
    <property type="match status" value="1"/>
</dbReference>
<keyword evidence="5" id="KW-0548">Nucleotidyltransferase</keyword>
<dbReference type="GO" id="GO:0003677">
    <property type="term" value="F:DNA binding"/>
    <property type="evidence" value="ECO:0007669"/>
    <property type="project" value="InterPro"/>
</dbReference>
<dbReference type="SUPFAM" id="SSF64484">
    <property type="entry name" value="beta and beta-prime subunits of DNA dependent RNA-polymerase"/>
    <property type="match status" value="1"/>
</dbReference>
<dbReference type="PANTHER" id="PTHR19376:SF37">
    <property type="entry name" value="DNA-DIRECTED RNA POLYMERASE II SUBUNIT RPB1"/>
    <property type="match status" value="1"/>
</dbReference>
<dbReference type="InterPro" id="IPR006592">
    <property type="entry name" value="RNA_pol_N"/>
</dbReference>
<keyword evidence="3 9" id="KW-0240">DNA-directed RNA polymerase</keyword>
<dbReference type="InParanoid" id="A0A2P6MXC9"/>
<evidence type="ECO:0000256" key="4">
    <source>
        <dbReference type="ARBA" id="ARBA00022679"/>
    </source>
</evidence>
<dbReference type="Pfam" id="PF04992">
    <property type="entry name" value="RNA_pol_Rpb1_6"/>
    <property type="match status" value="1"/>
</dbReference>
<evidence type="ECO:0000256" key="1">
    <source>
        <dbReference type="ARBA" id="ARBA00006460"/>
    </source>
</evidence>
<evidence type="ECO:0000313" key="9">
    <source>
        <dbReference type="EMBL" id="PRP76343.1"/>
    </source>
</evidence>
<dbReference type="InterPro" id="IPR007075">
    <property type="entry name" value="RNA_pol_Rpb1_6"/>
</dbReference>
<dbReference type="Gene3D" id="2.40.40.20">
    <property type="match status" value="1"/>
</dbReference>
<dbReference type="Proteomes" id="UP000241769">
    <property type="component" value="Unassembled WGS sequence"/>
</dbReference>
<name>A0A2P6MXC9_9EUKA</name>
<keyword evidence="4" id="KW-0808">Transferase</keyword>
<dbReference type="SMART" id="SM00663">
    <property type="entry name" value="RPOLA_N"/>
    <property type="match status" value="1"/>
</dbReference>
<evidence type="ECO:0000256" key="2">
    <source>
        <dbReference type="ARBA" id="ARBA00012418"/>
    </source>
</evidence>
<comment type="similarity">
    <text evidence="1">Belongs to the RNA polymerase beta' chain family.</text>
</comment>
<dbReference type="AlphaFoldDB" id="A0A2P6MXC9"/>
<organism evidence="9 10">
    <name type="scientific">Planoprotostelium fungivorum</name>
    <dbReference type="NCBI Taxonomy" id="1890364"/>
    <lineage>
        <taxon>Eukaryota</taxon>
        <taxon>Amoebozoa</taxon>
        <taxon>Evosea</taxon>
        <taxon>Variosea</taxon>
        <taxon>Cavosteliida</taxon>
        <taxon>Cavosteliaceae</taxon>
        <taxon>Planoprotostelium</taxon>
    </lineage>
</organism>
<evidence type="ECO:0000256" key="5">
    <source>
        <dbReference type="ARBA" id="ARBA00022695"/>
    </source>
</evidence>
<gene>
    <name evidence="9" type="ORF">PROFUN_14466</name>
</gene>
<dbReference type="FunFam" id="2.40.40.20:FF:000019">
    <property type="entry name" value="DNA-directed RNA polymerase II subunit RPB1"/>
    <property type="match status" value="1"/>
</dbReference>
<dbReference type="GO" id="GO:0005665">
    <property type="term" value="C:RNA polymerase II, core complex"/>
    <property type="evidence" value="ECO:0007669"/>
    <property type="project" value="TreeGrafter"/>
</dbReference>
<evidence type="ECO:0000259" key="8">
    <source>
        <dbReference type="SMART" id="SM00663"/>
    </source>
</evidence>
<protein>
    <recommendedName>
        <fullName evidence="2">DNA-directed RNA polymerase</fullName>
        <ecNumber evidence="2">2.7.7.6</ecNumber>
    </recommendedName>
</protein>
<reference evidence="9 10" key="1">
    <citation type="journal article" date="2018" name="Genome Biol. Evol.">
        <title>Multiple Roots of Fruiting Body Formation in Amoebozoa.</title>
        <authorList>
            <person name="Hillmann F."/>
            <person name="Forbes G."/>
            <person name="Novohradska S."/>
            <person name="Ferling I."/>
            <person name="Riege K."/>
            <person name="Groth M."/>
            <person name="Westermann M."/>
            <person name="Marz M."/>
            <person name="Spaller T."/>
            <person name="Winckler T."/>
            <person name="Schaap P."/>
            <person name="Glockner G."/>
        </authorList>
    </citation>
    <scope>NUCLEOTIDE SEQUENCE [LARGE SCALE GENOMIC DNA]</scope>
    <source>
        <strain evidence="9 10">Jena</strain>
    </source>
</reference>
<dbReference type="Gene3D" id="3.30.1490.180">
    <property type="entry name" value="RNA polymerase ii"/>
    <property type="match status" value="1"/>
</dbReference>
<accession>A0A2P6MXC9</accession>
<feature type="region of interest" description="Disordered" evidence="7">
    <location>
        <begin position="20"/>
        <end position="60"/>
    </location>
</feature>